<keyword evidence="2" id="KW-0808">Transferase</keyword>
<dbReference type="GO" id="GO:0005524">
    <property type="term" value="F:ATP binding"/>
    <property type="evidence" value="ECO:0007669"/>
    <property type="project" value="UniProtKB-KW"/>
</dbReference>
<keyword evidence="4 7" id="KW-0418">Kinase</keyword>
<protein>
    <submittedName>
        <fullName evidence="7">5-Methylthioribose kinase, methionine salvage pathway</fullName>
    </submittedName>
</protein>
<evidence type="ECO:0000259" key="6">
    <source>
        <dbReference type="Pfam" id="PF01636"/>
    </source>
</evidence>
<gene>
    <name evidence="7" type="ORF">LX73_1354</name>
</gene>
<dbReference type="InterPro" id="IPR002575">
    <property type="entry name" value="Aminoglycoside_PTrfase"/>
</dbReference>
<reference evidence="7 8" key="1">
    <citation type="submission" date="2019-07" db="EMBL/GenBank/DDBJ databases">
        <title>Genomic Encyclopedia of Archaeal and Bacterial Type Strains, Phase II (KMG-II): from individual species to whole genera.</title>
        <authorList>
            <person name="Goeker M."/>
        </authorList>
    </citation>
    <scope>NUCLEOTIDE SEQUENCE [LARGE SCALE GENOMIC DNA]</scope>
    <source>
        <strain evidence="7 8">DSM 21935</strain>
    </source>
</reference>
<dbReference type="AlphaFoldDB" id="A0A5D3YJG3"/>
<evidence type="ECO:0000313" key="7">
    <source>
        <dbReference type="EMBL" id="TYP93645.1"/>
    </source>
</evidence>
<evidence type="ECO:0000256" key="1">
    <source>
        <dbReference type="ARBA" id="ARBA00010165"/>
    </source>
</evidence>
<dbReference type="InterPro" id="IPR011009">
    <property type="entry name" value="Kinase-like_dom_sf"/>
</dbReference>
<dbReference type="PANTHER" id="PTHR34273:SF2">
    <property type="entry name" value="METHYLTHIORIBOSE KINASE"/>
    <property type="match status" value="1"/>
</dbReference>
<evidence type="ECO:0000256" key="2">
    <source>
        <dbReference type="ARBA" id="ARBA00022679"/>
    </source>
</evidence>
<evidence type="ECO:0000256" key="5">
    <source>
        <dbReference type="ARBA" id="ARBA00022840"/>
    </source>
</evidence>
<accession>A0A5D3YJG3</accession>
<dbReference type="RefSeq" id="WP_148898705.1">
    <property type="nucleotide sequence ID" value="NZ_VNHY01000002.1"/>
</dbReference>
<comment type="similarity">
    <text evidence="1">Belongs to the methylthioribose kinase family.</text>
</comment>
<keyword evidence="8" id="KW-1185">Reference proteome</keyword>
<sequence length="350" mass="40036">MLSKQQILKIVSEKLPDFEPESSLQSLEGGNLNHVWRLKGSSRNLILKMAPPYIAANPEVPLDPKRIQFESKALQLFGNRELLNPLASREIRPPKHVFYDNKQHLLATEDLGHLPDISRLSNTEISPQQAGRRLGSFIGNIHRLSYNDLDLKKQFTNTSIQKTRREVQYNAAAEYAQRGGGTELKAIQSETQKLGKDLLESGCCLIMGDLWPSSILIDNDKLRIIDWEFSHFGRPLQDVGHFAAHCWMLAHTSSEANRKKMFRELWQYFWESYQEGTESNFSHLYDNQEYRDTTTHIGAEILIRAAGSFKNGYVYDGYDKGHPMVKEAVEQAASLIRADNLSDLWQADFK</sequence>
<keyword evidence="5" id="KW-0067">ATP-binding</keyword>
<proteinExistence type="inferred from homology"/>
<name>A0A5D3YJG3_9BACT</name>
<dbReference type="Gene3D" id="3.30.200.20">
    <property type="entry name" value="Phosphorylase Kinase, domain 1"/>
    <property type="match status" value="1"/>
</dbReference>
<dbReference type="GO" id="GO:0016301">
    <property type="term" value="F:kinase activity"/>
    <property type="evidence" value="ECO:0007669"/>
    <property type="project" value="UniProtKB-KW"/>
</dbReference>
<dbReference type="Pfam" id="PF01636">
    <property type="entry name" value="APH"/>
    <property type="match status" value="1"/>
</dbReference>
<dbReference type="OrthoDB" id="9777791at2"/>
<evidence type="ECO:0000313" key="8">
    <source>
        <dbReference type="Proteomes" id="UP000324595"/>
    </source>
</evidence>
<evidence type="ECO:0000256" key="3">
    <source>
        <dbReference type="ARBA" id="ARBA00022741"/>
    </source>
</evidence>
<organism evidence="7 8">
    <name type="scientific">Fodinibius salinus</name>
    <dbReference type="NCBI Taxonomy" id="860790"/>
    <lineage>
        <taxon>Bacteria</taxon>
        <taxon>Pseudomonadati</taxon>
        <taxon>Balneolota</taxon>
        <taxon>Balneolia</taxon>
        <taxon>Balneolales</taxon>
        <taxon>Balneolaceae</taxon>
        <taxon>Fodinibius</taxon>
    </lineage>
</organism>
<comment type="caution">
    <text evidence="7">The sequence shown here is derived from an EMBL/GenBank/DDBJ whole genome shotgun (WGS) entry which is preliminary data.</text>
</comment>
<keyword evidence="3" id="KW-0547">Nucleotide-binding</keyword>
<dbReference type="Gene3D" id="3.90.1200.10">
    <property type="match status" value="1"/>
</dbReference>
<feature type="domain" description="Aminoglycoside phosphotransferase" evidence="6">
    <location>
        <begin position="24"/>
        <end position="254"/>
    </location>
</feature>
<dbReference type="EMBL" id="VNHY01000002">
    <property type="protein sequence ID" value="TYP93645.1"/>
    <property type="molecule type" value="Genomic_DNA"/>
</dbReference>
<evidence type="ECO:0000256" key="4">
    <source>
        <dbReference type="ARBA" id="ARBA00022777"/>
    </source>
</evidence>
<dbReference type="PANTHER" id="PTHR34273">
    <property type="entry name" value="METHYLTHIORIBOSE KINASE"/>
    <property type="match status" value="1"/>
</dbReference>
<dbReference type="SUPFAM" id="SSF56112">
    <property type="entry name" value="Protein kinase-like (PK-like)"/>
    <property type="match status" value="1"/>
</dbReference>
<dbReference type="Proteomes" id="UP000324595">
    <property type="component" value="Unassembled WGS sequence"/>
</dbReference>